<evidence type="ECO:0000256" key="2">
    <source>
        <dbReference type="ARBA" id="ARBA00022679"/>
    </source>
</evidence>
<keyword evidence="2 6" id="KW-0808">Transferase</keyword>
<dbReference type="SUPFAM" id="SSF53335">
    <property type="entry name" value="S-adenosyl-L-methionine-dependent methyltransferases"/>
    <property type="match status" value="1"/>
</dbReference>
<evidence type="ECO:0000313" key="6">
    <source>
        <dbReference type="EMBL" id="MRI85738.1"/>
    </source>
</evidence>
<dbReference type="PANTHER" id="PTHR43042:SF3">
    <property type="entry name" value="RIBOSOMAL RNA LARGE SUBUNIT METHYLTRANSFERASE YWBD-RELATED"/>
    <property type="match status" value="1"/>
</dbReference>
<dbReference type="PANTHER" id="PTHR43042">
    <property type="entry name" value="SAM-DEPENDENT METHYLTRANSFERASE"/>
    <property type="match status" value="1"/>
</dbReference>
<dbReference type="Pfam" id="PF10672">
    <property type="entry name" value="Methyltrans_SAM"/>
    <property type="match status" value="1"/>
</dbReference>
<dbReference type="GO" id="GO:0032259">
    <property type="term" value="P:methylation"/>
    <property type="evidence" value="ECO:0007669"/>
    <property type="project" value="UniProtKB-KW"/>
</dbReference>
<evidence type="ECO:0000256" key="1">
    <source>
        <dbReference type="ARBA" id="ARBA00022603"/>
    </source>
</evidence>
<dbReference type="InterPro" id="IPR036974">
    <property type="entry name" value="PUA_sf"/>
</dbReference>
<dbReference type="InterPro" id="IPR019614">
    <property type="entry name" value="SAM-dep_methyl-trfase"/>
</dbReference>
<proteinExistence type="predicted"/>
<dbReference type="Gene3D" id="3.30.750.80">
    <property type="entry name" value="RNA methyltransferase domain (HRMD) like"/>
    <property type="match status" value="1"/>
</dbReference>
<evidence type="ECO:0000259" key="5">
    <source>
        <dbReference type="Pfam" id="PF17785"/>
    </source>
</evidence>
<keyword evidence="3" id="KW-0949">S-adenosyl-L-methionine</keyword>
<dbReference type="GO" id="GO:0008168">
    <property type="term" value="F:methyltransferase activity"/>
    <property type="evidence" value="ECO:0007669"/>
    <property type="project" value="UniProtKB-KW"/>
</dbReference>
<dbReference type="RefSeq" id="WP_153863629.1">
    <property type="nucleotide sequence ID" value="NZ_WJQS01000006.1"/>
</dbReference>
<keyword evidence="1 6" id="KW-0489">Methyltransferase</keyword>
<dbReference type="Proteomes" id="UP000430975">
    <property type="component" value="Unassembled WGS sequence"/>
</dbReference>
<evidence type="ECO:0000259" key="4">
    <source>
        <dbReference type="Pfam" id="PF10672"/>
    </source>
</evidence>
<gene>
    <name evidence="6" type="ORF">GIY09_07650</name>
</gene>
<protein>
    <submittedName>
        <fullName evidence="6">Class I SAM-dependent rRNA methyltransferase</fullName>
    </submittedName>
</protein>
<feature type="domain" description="RlmI-like PUA" evidence="5">
    <location>
        <begin position="5"/>
        <end position="68"/>
    </location>
</feature>
<comment type="caution">
    <text evidence="6">The sequence shown here is derived from an EMBL/GenBank/DDBJ whole genome shotgun (WGS) entry which is preliminary data.</text>
</comment>
<accession>A0A6I2GML2</accession>
<reference evidence="6 7" key="1">
    <citation type="submission" date="2019-11" db="EMBL/GenBank/DDBJ databases">
        <title>Characterisation of Fundicoccus ignavus gen. nov. sp. nov., a novel genus of the family Aerococcaceae isolated from bulk tank milk.</title>
        <authorList>
            <person name="Siebert A."/>
            <person name="Huptas C."/>
            <person name="Wenning M."/>
            <person name="Scherer S."/>
            <person name="Doll E.V."/>
        </authorList>
    </citation>
    <scope>NUCLEOTIDE SEQUENCE [LARGE SCALE GENOMIC DNA]</scope>
    <source>
        <strain evidence="6 7">WS4759</strain>
    </source>
</reference>
<organism evidence="6 7">
    <name type="scientific">Fundicoccus ignavus</name>
    <dbReference type="NCBI Taxonomy" id="2664442"/>
    <lineage>
        <taxon>Bacteria</taxon>
        <taxon>Bacillati</taxon>
        <taxon>Bacillota</taxon>
        <taxon>Bacilli</taxon>
        <taxon>Lactobacillales</taxon>
        <taxon>Aerococcaceae</taxon>
        <taxon>Fundicoccus</taxon>
    </lineage>
</organism>
<evidence type="ECO:0000256" key="3">
    <source>
        <dbReference type="ARBA" id="ARBA00022691"/>
    </source>
</evidence>
<dbReference type="CDD" id="cd02440">
    <property type="entry name" value="AdoMet_MTases"/>
    <property type="match status" value="1"/>
</dbReference>
<dbReference type="CDD" id="cd11572">
    <property type="entry name" value="RlmI_M_like"/>
    <property type="match status" value="1"/>
</dbReference>
<sequence>MKRYRLRPLATSRILAGERLVKLDDFEQTDQAETLAEGMVIALTDAKRQLNAKALVGRQNKGLAWVFTLDMNEYWDEEFITYTFEEALAKRKDLLAEYQTATTAFRIFNGEGDGIGGLTADYYDGFVQFNWYSEGIYEYREWFVEALLSVMPSIKGVYETKRFKVSKDEAAISHTKGELAPQPLIVKENDIQYAVYLGEDWMTGIFLDQREVRSFVQTQAQDLSVLNLFSYTGAFSVAAAVGGAKRTVSIDVANRSIDKTKEQFALNGIEGEPPHHEIRVMDVFDYINYAKRHELQFDMIVCDPPSFARTKKRTFSAEKDYAKLAQDLFDITAPNGLCILSTNHSGYKKEAFIKEMSKVGSSHSGHFQLIQSFGLPSDFPTSQDSESQYLKVLIFYRNN</sequence>
<dbReference type="GO" id="GO:0003723">
    <property type="term" value="F:RNA binding"/>
    <property type="evidence" value="ECO:0007669"/>
    <property type="project" value="InterPro"/>
</dbReference>
<dbReference type="SUPFAM" id="SSF88697">
    <property type="entry name" value="PUA domain-like"/>
    <property type="match status" value="1"/>
</dbReference>
<evidence type="ECO:0000313" key="7">
    <source>
        <dbReference type="Proteomes" id="UP000430975"/>
    </source>
</evidence>
<dbReference type="EMBL" id="WJQS01000006">
    <property type="protein sequence ID" value="MRI85738.1"/>
    <property type="molecule type" value="Genomic_DNA"/>
</dbReference>
<name>A0A6I2GML2_9LACT</name>
<dbReference type="AlphaFoldDB" id="A0A6I2GML2"/>
<keyword evidence="7" id="KW-1185">Reference proteome</keyword>
<dbReference type="Pfam" id="PF17785">
    <property type="entry name" value="PUA_3"/>
    <property type="match status" value="1"/>
</dbReference>
<dbReference type="InterPro" id="IPR041532">
    <property type="entry name" value="RlmI-like_PUA"/>
</dbReference>
<dbReference type="Gene3D" id="3.40.50.150">
    <property type="entry name" value="Vaccinia Virus protein VP39"/>
    <property type="match status" value="1"/>
</dbReference>
<dbReference type="InterPro" id="IPR029063">
    <property type="entry name" value="SAM-dependent_MTases_sf"/>
</dbReference>
<dbReference type="InterPro" id="IPR015947">
    <property type="entry name" value="PUA-like_sf"/>
</dbReference>
<feature type="domain" description="S-adenosylmethionine-dependent methyltransferase" evidence="4">
    <location>
        <begin position="185"/>
        <end position="395"/>
    </location>
</feature>
<dbReference type="Gene3D" id="2.30.130.10">
    <property type="entry name" value="PUA domain"/>
    <property type="match status" value="1"/>
</dbReference>